<dbReference type="EMBL" id="FRDI01000002">
    <property type="protein sequence ID" value="SHN50607.1"/>
    <property type="molecule type" value="Genomic_DNA"/>
</dbReference>
<feature type="domain" description="Glutamine amidotransferase" evidence="5">
    <location>
        <begin position="4"/>
        <end position="186"/>
    </location>
</feature>
<feature type="domain" description="Glycosyl transferase family 3" evidence="6">
    <location>
        <begin position="299"/>
        <end position="546"/>
    </location>
</feature>
<feature type="binding site" evidence="4">
    <location>
        <begin position="315"/>
        <end position="318"/>
    </location>
    <ligand>
        <name>5-phospho-alpha-D-ribose 1-diphosphate</name>
        <dbReference type="ChEBI" id="CHEBI:58017"/>
    </ligand>
</feature>
<dbReference type="Gene3D" id="3.40.1030.10">
    <property type="entry name" value="Nucleoside phosphorylase/phosphoribosyltransferase catalytic domain"/>
    <property type="match status" value="1"/>
</dbReference>
<organism evidence="8 9">
    <name type="scientific">Desulfovibrio litoralis DSM 11393</name>
    <dbReference type="NCBI Taxonomy" id="1121455"/>
    <lineage>
        <taxon>Bacteria</taxon>
        <taxon>Pseudomonadati</taxon>
        <taxon>Thermodesulfobacteriota</taxon>
        <taxon>Desulfovibrionia</taxon>
        <taxon>Desulfovibrionales</taxon>
        <taxon>Desulfovibrionaceae</taxon>
        <taxon>Desulfovibrio</taxon>
    </lineage>
</organism>
<evidence type="ECO:0000259" key="5">
    <source>
        <dbReference type="Pfam" id="PF00117"/>
    </source>
</evidence>
<comment type="cofactor">
    <cofactor evidence="4">
        <name>Mg(2+)</name>
        <dbReference type="ChEBI" id="CHEBI:18420"/>
    </cofactor>
    <text evidence="4">Binds 2 magnesium ions per monomer.</text>
</comment>
<evidence type="ECO:0000256" key="3">
    <source>
        <dbReference type="ARBA" id="ARBA00022962"/>
    </source>
</evidence>
<dbReference type="UniPathway" id="UPA00035">
    <property type="reaction ID" value="UER00041"/>
</dbReference>
<keyword evidence="9" id="KW-1185">Reference proteome</keyword>
<feature type="binding site" evidence="4">
    <location>
        <position position="305"/>
    </location>
    <ligand>
        <name>5-phospho-alpha-D-ribose 1-diphosphate</name>
        <dbReference type="ChEBI" id="CHEBI:58017"/>
    </ligand>
</feature>
<dbReference type="Pfam" id="PF00117">
    <property type="entry name" value="GATase"/>
    <property type="match status" value="1"/>
</dbReference>
<comment type="function">
    <text evidence="4">Catalyzes the transfer of the phosphoribosyl group of 5-phosphorylribose-1-pyrophosphate (PRPP) to anthranilate to yield N-(5'-phosphoribosyl)-anthranilate (PRA).</text>
</comment>
<gene>
    <name evidence="4" type="primary">trpD</name>
    <name evidence="8" type="ORF">SAMN02745728_00266</name>
</gene>
<keyword evidence="2 4" id="KW-0808">Transferase</keyword>
<evidence type="ECO:0000256" key="1">
    <source>
        <dbReference type="ARBA" id="ARBA00022676"/>
    </source>
</evidence>
<comment type="subunit">
    <text evidence="4">Homodimer.</text>
</comment>
<dbReference type="PANTHER" id="PTHR43285:SF2">
    <property type="entry name" value="ANTHRANILATE PHOSPHORIBOSYLTRANSFERASE"/>
    <property type="match status" value="1"/>
</dbReference>
<protein>
    <recommendedName>
        <fullName evidence="4">Anthranilate phosphoribosyltransferase</fullName>
        <ecNumber evidence="4">2.4.2.18</ecNumber>
    </recommendedName>
</protein>
<dbReference type="InterPro" id="IPR029062">
    <property type="entry name" value="Class_I_gatase-like"/>
</dbReference>
<dbReference type="Proteomes" id="UP000186469">
    <property type="component" value="Unassembled WGS sequence"/>
</dbReference>
<dbReference type="PANTHER" id="PTHR43285">
    <property type="entry name" value="ANTHRANILATE PHOSPHORIBOSYLTRANSFERASE"/>
    <property type="match status" value="1"/>
</dbReference>
<keyword evidence="1 4" id="KW-0328">Glycosyltransferase</keyword>
<dbReference type="RefSeq" id="WP_072695708.1">
    <property type="nucleotide sequence ID" value="NZ_FRDI01000002.1"/>
</dbReference>
<dbReference type="SUPFAM" id="SSF52418">
    <property type="entry name" value="Nucleoside phosphorylase/phosphoribosyltransferase catalytic domain"/>
    <property type="match status" value="1"/>
</dbReference>
<dbReference type="Gene3D" id="3.40.50.880">
    <property type="match status" value="1"/>
</dbReference>
<feature type="domain" description="Glycosyl transferase family 3 N-terminal" evidence="7">
    <location>
        <begin position="225"/>
        <end position="284"/>
    </location>
</feature>
<dbReference type="GO" id="GO:0004048">
    <property type="term" value="F:anthranilate phosphoribosyltransferase activity"/>
    <property type="evidence" value="ECO:0007669"/>
    <property type="project" value="UniProtKB-UniRule"/>
</dbReference>
<dbReference type="AlphaFoldDB" id="A0A1M7RW66"/>
<feature type="binding site" evidence="4">
    <location>
        <position position="391"/>
    </location>
    <ligand>
        <name>anthranilate</name>
        <dbReference type="ChEBI" id="CHEBI:16567"/>
        <label>2</label>
    </ligand>
</feature>
<dbReference type="EC" id="2.4.2.18" evidence="4"/>
<keyword evidence="4" id="KW-0028">Amino-acid biosynthesis</keyword>
<dbReference type="InterPro" id="IPR017459">
    <property type="entry name" value="Glycosyl_Trfase_fam3_N_dom"/>
</dbReference>
<comment type="catalytic activity">
    <reaction evidence="4">
        <text>N-(5-phospho-beta-D-ribosyl)anthranilate + diphosphate = 5-phospho-alpha-D-ribose 1-diphosphate + anthranilate</text>
        <dbReference type="Rhea" id="RHEA:11768"/>
        <dbReference type="ChEBI" id="CHEBI:16567"/>
        <dbReference type="ChEBI" id="CHEBI:18277"/>
        <dbReference type="ChEBI" id="CHEBI:33019"/>
        <dbReference type="ChEBI" id="CHEBI:58017"/>
        <dbReference type="EC" id="2.4.2.18"/>
    </reaction>
</comment>
<keyword evidence="4" id="KW-0479">Metal-binding</keyword>
<feature type="binding site" evidence="4">
    <location>
        <position position="451"/>
    </location>
    <ligand>
        <name>Mg(2+)</name>
        <dbReference type="ChEBI" id="CHEBI:18420"/>
        <label>1</label>
    </ligand>
</feature>
<dbReference type="CDD" id="cd01743">
    <property type="entry name" value="GATase1_Anthranilate_Synthase"/>
    <property type="match status" value="1"/>
</dbReference>
<dbReference type="NCBIfam" id="TIGR01245">
    <property type="entry name" value="trpD"/>
    <property type="match status" value="1"/>
</dbReference>
<evidence type="ECO:0000259" key="6">
    <source>
        <dbReference type="Pfam" id="PF00591"/>
    </source>
</evidence>
<reference evidence="8 9" key="1">
    <citation type="submission" date="2016-12" db="EMBL/GenBank/DDBJ databases">
        <authorList>
            <person name="Song W.-J."/>
            <person name="Kurnit D.M."/>
        </authorList>
    </citation>
    <scope>NUCLEOTIDE SEQUENCE [LARGE SCALE GENOMIC DNA]</scope>
    <source>
        <strain evidence="8 9">DSM 11393</strain>
    </source>
</reference>
<comment type="similarity">
    <text evidence="4">Belongs to the anthranilate phosphoribosyltransferase family.</text>
</comment>
<keyword evidence="4" id="KW-0057">Aromatic amino acid biosynthesis</keyword>
<proteinExistence type="inferred from homology"/>
<dbReference type="InterPro" id="IPR036320">
    <property type="entry name" value="Glycosyl_Trfase_fam3_N_dom_sf"/>
</dbReference>
<evidence type="ECO:0000313" key="9">
    <source>
        <dbReference type="Proteomes" id="UP000186469"/>
    </source>
</evidence>
<feature type="binding site" evidence="4">
    <location>
        <position position="450"/>
    </location>
    <ligand>
        <name>Mg(2+)</name>
        <dbReference type="ChEBI" id="CHEBI:18420"/>
        <label>2</label>
    </ligand>
</feature>
<dbReference type="OrthoDB" id="9806430at2"/>
<dbReference type="InterPro" id="IPR005940">
    <property type="entry name" value="Anthranilate_Pribosyl_Tfrase"/>
</dbReference>
<dbReference type="SUPFAM" id="SSF52317">
    <property type="entry name" value="Class I glutamine amidotransferase-like"/>
    <property type="match status" value="1"/>
</dbReference>
<name>A0A1M7RW66_9BACT</name>
<dbReference type="Pfam" id="PF00591">
    <property type="entry name" value="Glycos_transf_3"/>
    <property type="match status" value="1"/>
</dbReference>
<dbReference type="Gene3D" id="1.20.970.10">
    <property type="entry name" value="Transferase, Pyrimidine Nucleoside Phosphorylase, Chain C"/>
    <property type="match status" value="1"/>
</dbReference>
<keyword evidence="4" id="KW-0822">Tryptophan biosynthesis</keyword>
<feature type="binding site" evidence="4">
    <location>
        <position position="305"/>
    </location>
    <ligand>
        <name>anthranilate</name>
        <dbReference type="ChEBI" id="CHEBI:16567"/>
        <label>1</label>
    </ligand>
</feature>
<feature type="binding site" evidence="4">
    <location>
        <begin position="333"/>
        <end position="341"/>
    </location>
    <ligand>
        <name>5-phospho-alpha-D-ribose 1-diphosphate</name>
        <dbReference type="ChEBI" id="CHEBI:58017"/>
    </ligand>
</feature>
<dbReference type="GO" id="GO:0000162">
    <property type="term" value="P:L-tryptophan biosynthetic process"/>
    <property type="evidence" value="ECO:0007669"/>
    <property type="project" value="UniProtKB-UniRule"/>
</dbReference>
<dbReference type="PRINTS" id="PR00097">
    <property type="entry name" value="ANTSNTHASEII"/>
</dbReference>
<dbReference type="InterPro" id="IPR000312">
    <property type="entry name" value="Glycosyl_Trfase_fam3"/>
</dbReference>
<keyword evidence="4" id="KW-0460">Magnesium</keyword>
<dbReference type="PRINTS" id="PR00096">
    <property type="entry name" value="GATASE"/>
</dbReference>
<comment type="caution">
    <text evidence="4">Lacks conserved residue(s) required for the propagation of feature annotation.</text>
</comment>
<dbReference type="GO" id="GO:0005829">
    <property type="term" value="C:cytosol"/>
    <property type="evidence" value="ECO:0007669"/>
    <property type="project" value="TreeGrafter"/>
</dbReference>
<dbReference type="GO" id="GO:0000287">
    <property type="term" value="F:magnesium ion binding"/>
    <property type="evidence" value="ECO:0007669"/>
    <property type="project" value="UniProtKB-UniRule"/>
</dbReference>
<dbReference type="Pfam" id="PF02885">
    <property type="entry name" value="Glycos_trans_3N"/>
    <property type="match status" value="1"/>
</dbReference>
<feature type="binding site" evidence="4">
    <location>
        <position position="313"/>
    </location>
    <ligand>
        <name>5-phospho-alpha-D-ribose 1-diphosphate</name>
        <dbReference type="ChEBI" id="CHEBI:58017"/>
    </ligand>
</feature>
<accession>A0A1M7RW66</accession>
<dbReference type="InterPro" id="IPR035902">
    <property type="entry name" value="Nuc_phospho_transferase"/>
</dbReference>
<feature type="binding site" evidence="4">
    <location>
        <position position="336"/>
    </location>
    <ligand>
        <name>anthranilate</name>
        <dbReference type="ChEBI" id="CHEBI:16567"/>
        <label>1</label>
    </ligand>
</feature>
<comment type="pathway">
    <text evidence="4">Amino-acid biosynthesis; L-tryptophan biosynthesis; L-tryptophan from chorismate: step 2/5.</text>
</comment>
<evidence type="ECO:0000313" key="8">
    <source>
        <dbReference type="EMBL" id="SHN50607.1"/>
    </source>
</evidence>
<dbReference type="InterPro" id="IPR017926">
    <property type="entry name" value="GATASE"/>
</dbReference>
<dbReference type="STRING" id="1121455.SAMN02745728_00266"/>
<evidence type="ECO:0000256" key="2">
    <source>
        <dbReference type="ARBA" id="ARBA00022679"/>
    </source>
</evidence>
<feature type="binding site" evidence="4">
    <location>
        <position position="451"/>
    </location>
    <ligand>
        <name>Mg(2+)</name>
        <dbReference type="ChEBI" id="CHEBI:18420"/>
        <label>2</label>
    </ligand>
</feature>
<evidence type="ECO:0000256" key="4">
    <source>
        <dbReference type="HAMAP-Rule" id="MF_00211"/>
    </source>
</evidence>
<dbReference type="SUPFAM" id="SSF47648">
    <property type="entry name" value="Nucleoside phosphorylase/phosphoribosyltransferase N-terminal domain"/>
    <property type="match status" value="1"/>
</dbReference>
<sequence>MFIIIDNYDSFTANLVHAFAELKLPYFDKAKVIQNDDPKLLALATNKDLKAVCLSSGFNRPGNTGFCKQFLSSLPNNIPVLGIGLGHHILADFSGATLIPQIMHGRQVFVSHDGESLFRGISPKMVAGLYTSFKINSDNNPEFECIASSEKFPCLALAYKKRPWFGIQFNPESVLTPQGGRILKNFAEFSLQIQNNKTPYLLNEQKNNLETTELKERSVPVPINEILEQLARGQNLAEDTAYQVFSRLMDGELSNTQAATLLLALRMKGETPSELFQAMNCVLDRSVEIPHKDKIIKETVIDIVGTGGDGHSSFNCSTGTALILAGMGHKVLKHGNRSVSSRCGSADVLEVLGIPLNLPPEDIYPRLQKDKFVFLFAPLFHPTFKNVMPIRRELGIRTMFNILGPLVNPARPPYYMIGVPNPELLPLLAGALSLDGHSQGAVICGCGSYDELTPIGPAQVIFVEGSKMQAQVLDPKAYGFKPCTHEDLKVTDPEQAAQVLKELLQGKGPKAMQDMLAFNVGLALHILNRSKAITVCMQEAKDAVKSSVGKKFISNNTK</sequence>
<feature type="binding site" evidence="4">
    <location>
        <position position="345"/>
    </location>
    <ligand>
        <name>5-phospho-alpha-D-ribose 1-diphosphate</name>
        <dbReference type="ChEBI" id="CHEBI:58017"/>
    </ligand>
</feature>
<dbReference type="InterPro" id="IPR006221">
    <property type="entry name" value="TrpG/PapA_dom"/>
</dbReference>
<feature type="binding site" evidence="4">
    <location>
        <begin position="308"/>
        <end position="309"/>
    </location>
    <ligand>
        <name>5-phospho-alpha-D-ribose 1-diphosphate</name>
        <dbReference type="ChEBI" id="CHEBI:58017"/>
    </ligand>
</feature>
<dbReference type="PROSITE" id="PS51273">
    <property type="entry name" value="GATASE_TYPE_1"/>
    <property type="match status" value="1"/>
</dbReference>
<evidence type="ECO:0000259" key="7">
    <source>
        <dbReference type="Pfam" id="PF02885"/>
    </source>
</evidence>
<feature type="binding site" evidence="4">
    <location>
        <position position="317"/>
    </location>
    <ligand>
        <name>Mg(2+)</name>
        <dbReference type="ChEBI" id="CHEBI:18420"/>
        <label>1</label>
    </ligand>
</feature>
<keyword evidence="3" id="KW-0315">Glutamine amidotransferase</keyword>
<dbReference type="HAMAP" id="MF_00211">
    <property type="entry name" value="TrpD"/>
    <property type="match status" value="1"/>
</dbReference>